<dbReference type="InterPro" id="IPR000182">
    <property type="entry name" value="GNAT_dom"/>
</dbReference>
<evidence type="ECO:0000313" key="3">
    <source>
        <dbReference type="Proteomes" id="UP000261905"/>
    </source>
</evidence>
<accession>A0A371PNC1</accession>
<dbReference type="SUPFAM" id="SSF55729">
    <property type="entry name" value="Acyl-CoA N-acyltransferases (Nat)"/>
    <property type="match status" value="1"/>
</dbReference>
<gene>
    <name evidence="2" type="ORF">DX130_12010</name>
</gene>
<dbReference type="Proteomes" id="UP000261905">
    <property type="component" value="Unassembled WGS sequence"/>
</dbReference>
<dbReference type="AlphaFoldDB" id="A0A371PNC1"/>
<dbReference type="Pfam" id="PF12746">
    <property type="entry name" value="GNAT_acetyltran"/>
    <property type="match status" value="1"/>
</dbReference>
<evidence type="ECO:0000313" key="2">
    <source>
        <dbReference type="EMBL" id="REK77681.1"/>
    </source>
</evidence>
<name>A0A371PNC1_9BACL</name>
<dbReference type="OrthoDB" id="2773476at2"/>
<dbReference type="PANTHER" id="PTHR31143:SF2">
    <property type="entry name" value="FR47-LIKE DOMAIN-CONTAINING PROTEIN-RELATED"/>
    <property type="match status" value="1"/>
</dbReference>
<organism evidence="2 3">
    <name type="scientific">Paenibacillus paeoniae</name>
    <dbReference type="NCBI Taxonomy" id="2292705"/>
    <lineage>
        <taxon>Bacteria</taxon>
        <taxon>Bacillati</taxon>
        <taxon>Bacillota</taxon>
        <taxon>Bacilli</taxon>
        <taxon>Bacillales</taxon>
        <taxon>Paenibacillaceae</taxon>
        <taxon>Paenibacillus</taxon>
    </lineage>
</organism>
<dbReference type="Gene3D" id="3.40.630.30">
    <property type="match status" value="1"/>
</dbReference>
<proteinExistence type="predicted"/>
<dbReference type="InterPro" id="IPR016181">
    <property type="entry name" value="Acyl_CoA_acyltransferase"/>
</dbReference>
<keyword evidence="2" id="KW-0808">Transferase</keyword>
<comment type="caution">
    <text evidence="2">The sequence shown here is derived from an EMBL/GenBank/DDBJ whole genome shotgun (WGS) entry which is preliminary data.</text>
</comment>
<sequence>MIIELEKKEFGRCRHLVNQQGHIEVLAIVEGVNAGRIFVDDRYFPASGLIWLGNNDGFFFIGEANNEAFNQELNDFIDRVIISEAKKEDLDWFEGMGNHEEWDKTIENIFEHRGLGSWKQRVYTLQADNYERNSEPLLQEGYEIVKISKSLFEDHSISIDTEFLRAKIREFWSTPEQFLNEGIGYCAIYNKEVVSVCFSGFVVNDVHCIDIETLESHQGKKLAQHIAQSFVQECLDTNGVPYWDCMEMNKPSIAVAERLGFKNIFSYTGYEFSIQ</sequence>
<dbReference type="Gene3D" id="3.40.630.110">
    <property type="entry name" value="GNAT acetyltransferase-like"/>
    <property type="match status" value="1"/>
</dbReference>
<dbReference type="EMBL" id="QUBQ01000001">
    <property type="protein sequence ID" value="REK77681.1"/>
    <property type="molecule type" value="Genomic_DNA"/>
</dbReference>
<dbReference type="InterPro" id="IPR027365">
    <property type="entry name" value="GNAT_acetyltra_YdfB-like"/>
</dbReference>
<protein>
    <submittedName>
        <fullName evidence="2">GNAT family N-acetyltransferase</fullName>
    </submittedName>
</protein>
<evidence type="ECO:0000259" key="1">
    <source>
        <dbReference type="PROSITE" id="PS51186"/>
    </source>
</evidence>
<dbReference type="PROSITE" id="PS51186">
    <property type="entry name" value="GNAT"/>
    <property type="match status" value="1"/>
</dbReference>
<dbReference type="RefSeq" id="WP_116045463.1">
    <property type="nucleotide sequence ID" value="NZ_QUBQ01000001.1"/>
</dbReference>
<feature type="domain" description="N-acetyltransferase" evidence="1">
    <location>
        <begin position="128"/>
        <end position="275"/>
    </location>
</feature>
<dbReference type="InterPro" id="IPR042573">
    <property type="entry name" value="GNAT_acetyltra_N"/>
</dbReference>
<dbReference type="PANTHER" id="PTHR31143">
    <property type="match status" value="1"/>
</dbReference>
<reference evidence="2 3" key="1">
    <citation type="submission" date="2018-08" db="EMBL/GenBank/DDBJ databases">
        <title>Paenibacillus sp. M4BSY-1, whole genome shotgun sequence.</title>
        <authorList>
            <person name="Tuo L."/>
        </authorList>
    </citation>
    <scope>NUCLEOTIDE SEQUENCE [LARGE SCALE GENOMIC DNA]</scope>
    <source>
        <strain evidence="2 3">M4BSY-1</strain>
    </source>
</reference>
<dbReference type="GO" id="GO:0016747">
    <property type="term" value="F:acyltransferase activity, transferring groups other than amino-acyl groups"/>
    <property type="evidence" value="ECO:0007669"/>
    <property type="project" value="InterPro"/>
</dbReference>
<keyword evidence="3" id="KW-1185">Reference proteome</keyword>